<proteinExistence type="predicted"/>
<dbReference type="RefSeq" id="WP_133533859.1">
    <property type="nucleotide sequence ID" value="NZ_SNXR01000017.1"/>
</dbReference>
<reference evidence="1 2" key="1">
    <citation type="submission" date="2019-03" db="EMBL/GenBank/DDBJ databases">
        <title>Genomic Encyclopedia of Archaeal and Bacterial Type Strains, Phase II (KMG-II): from individual species to whole genera.</title>
        <authorList>
            <person name="Goeker M."/>
        </authorList>
    </citation>
    <scope>NUCLEOTIDE SEQUENCE [LARGE SCALE GENOMIC DNA]</scope>
    <source>
        <strain evidence="1 2">DSM 25687</strain>
    </source>
</reference>
<dbReference type="PROSITE" id="PS51257">
    <property type="entry name" value="PROKAR_LIPOPROTEIN"/>
    <property type="match status" value="1"/>
</dbReference>
<dbReference type="OrthoDB" id="1441720at2"/>
<accession>A0A4R6Q5Y8</accession>
<protein>
    <submittedName>
        <fullName evidence="1">Uncharacterized protein</fullName>
    </submittedName>
</protein>
<dbReference type="AlphaFoldDB" id="A0A4R6Q5Y8"/>
<dbReference type="EMBL" id="SNXR01000017">
    <property type="protein sequence ID" value="TDP57828.1"/>
    <property type="molecule type" value="Genomic_DNA"/>
</dbReference>
<dbReference type="Proteomes" id="UP000295260">
    <property type="component" value="Unassembled WGS sequence"/>
</dbReference>
<evidence type="ECO:0000313" key="2">
    <source>
        <dbReference type="Proteomes" id="UP000295260"/>
    </source>
</evidence>
<organism evidence="1 2">
    <name type="scientific">Flavobacterium dankookense</name>
    <dbReference type="NCBI Taxonomy" id="706186"/>
    <lineage>
        <taxon>Bacteria</taxon>
        <taxon>Pseudomonadati</taxon>
        <taxon>Bacteroidota</taxon>
        <taxon>Flavobacteriia</taxon>
        <taxon>Flavobacteriales</taxon>
        <taxon>Flavobacteriaceae</taxon>
        <taxon>Flavobacterium</taxon>
    </lineage>
</organism>
<keyword evidence="2" id="KW-1185">Reference proteome</keyword>
<comment type="caution">
    <text evidence="1">The sequence shown here is derived from an EMBL/GenBank/DDBJ whole genome shotgun (WGS) entry which is preliminary data.</text>
</comment>
<gene>
    <name evidence="1" type="ORF">BC748_2646</name>
</gene>
<name>A0A4R6Q5Y8_9FLAO</name>
<sequence length="175" mass="19632">MKKSLLILVTILSLSCNEDENNNLGKTALNLVTGINFRETSDDTPLQLGNPNVLVNNSFVVYPNPANQVISISSQENITDIWFVKSNPQKIHQNVDFSSILNSSLYAEQLIVSNSNFSINGQSSNGISLNIGDLEKGYYKVFVKIGGVLYWDNLYKYENQGNNEEQFNAIINFWD</sequence>
<evidence type="ECO:0000313" key="1">
    <source>
        <dbReference type="EMBL" id="TDP57828.1"/>
    </source>
</evidence>